<dbReference type="InterPro" id="IPR017896">
    <property type="entry name" value="4Fe4S_Fe-S-bd"/>
</dbReference>
<comment type="cofactor">
    <cofactor evidence="2">
        <name>[4Fe-4S] cluster</name>
        <dbReference type="ChEBI" id="CHEBI:49883"/>
    </cofactor>
</comment>
<keyword evidence="13" id="KW-0003">3Fe-4S</keyword>
<comment type="similarity">
    <text evidence="4">Belongs to the succinate dehydrogenase/fumarate reductase iron-sulfur protein family.</text>
</comment>
<keyword evidence="10 17" id="KW-0560">Oxidoreductase</keyword>
<dbReference type="GO" id="GO:0006099">
    <property type="term" value="P:tricarboxylic acid cycle"/>
    <property type="evidence" value="ECO:0007669"/>
    <property type="project" value="UniProtKB-KW"/>
</dbReference>
<protein>
    <recommendedName>
        <fullName evidence="5">succinate dehydrogenase</fullName>
        <ecNumber evidence="5">1.3.5.1</ecNumber>
    </recommendedName>
</protein>
<keyword evidence="7" id="KW-0816">Tricarboxylic acid cycle</keyword>
<dbReference type="GO" id="GO:0022904">
    <property type="term" value="P:respiratory electron transport chain"/>
    <property type="evidence" value="ECO:0007669"/>
    <property type="project" value="TreeGrafter"/>
</dbReference>
<feature type="domain" description="4Fe-4S ferredoxin-type" evidence="16">
    <location>
        <begin position="168"/>
        <end position="197"/>
    </location>
</feature>
<evidence type="ECO:0000256" key="6">
    <source>
        <dbReference type="ARBA" id="ARBA00022485"/>
    </source>
</evidence>
<reference evidence="17" key="1">
    <citation type="submission" date="2018-10" db="EMBL/GenBank/DDBJ databases">
        <authorList>
            <person name="Aoki K."/>
        </authorList>
    </citation>
    <scope>NUCLEOTIDE SEQUENCE</scope>
</reference>
<dbReference type="PROSITE" id="PS00197">
    <property type="entry name" value="2FE2S_FER_1"/>
    <property type="match status" value="1"/>
</dbReference>
<dbReference type="Gene3D" id="3.10.20.30">
    <property type="match status" value="1"/>
</dbReference>
<evidence type="ECO:0000256" key="5">
    <source>
        <dbReference type="ARBA" id="ARBA00012792"/>
    </source>
</evidence>
<evidence type="ECO:0000256" key="11">
    <source>
        <dbReference type="ARBA" id="ARBA00023004"/>
    </source>
</evidence>
<dbReference type="PANTHER" id="PTHR11921:SF29">
    <property type="entry name" value="SUCCINATE DEHYDROGENASE [UBIQUINONE] IRON-SULFUR SUBUNIT, MITOCHONDRIAL"/>
    <property type="match status" value="1"/>
</dbReference>
<keyword evidence="12" id="KW-0411">Iron-sulfur</keyword>
<evidence type="ECO:0000256" key="1">
    <source>
        <dbReference type="ARBA" id="ARBA00001927"/>
    </source>
</evidence>
<proteinExistence type="inferred from homology"/>
<dbReference type="PROSITE" id="PS51379">
    <property type="entry name" value="4FE4S_FER_2"/>
    <property type="match status" value="2"/>
</dbReference>
<evidence type="ECO:0000256" key="9">
    <source>
        <dbReference type="ARBA" id="ARBA00022723"/>
    </source>
</evidence>
<dbReference type="SUPFAM" id="SSF46548">
    <property type="entry name" value="alpha-helical ferredoxin"/>
    <property type="match status" value="1"/>
</dbReference>
<evidence type="ECO:0000259" key="15">
    <source>
        <dbReference type="PROSITE" id="PS51085"/>
    </source>
</evidence>
<evidence type="ECO:0000256" key="8">
    <source>
        <dbReference type="ARBA" id="ARBA00022714"/>
    </source>
</evidence>
<keyword evidence="9" id="KW-0479">Metal-binding</keyword>
<accession>A0A3B1E996</accession>
<organism evidence="17">
    <name type="scientific">hydrothermal vent metagenome</name>
    <dbReference type="NCBI Taxonomy" id="652676"/>
    <lineage>
        <taxon>unclassified sequences</taxon>
        <taxon>metagenomes</taxon>
        <taxon>ecological metagenomes</taxon>
    </lineage>
</organism>
<dbReference type="PROSITE" id="PS00198">
    <property type="entry name" value="4FE4S_FER_1"/>
    <property type="match status" value="2"/>
</dbReference>
<evidence type="ECO:0000256" key="12">
    <source>
        <dbReference type="ARBA" id="ARBA00023014"/>
    </source>
</evidence>
<dbReference type="InterPro" id="IPR009051">
    <property type="entry name" value="Helical_ferredxn"/>
</dbReference>
<dbReference type="NCBIfam" id="TIGR00384">
    <property type="entry name" value="dhsB"/>
    <property type="match status" value="1"/>
</dbReference>
<dbReference type="GO" id="GO:0008177">
    <property type="term" value="F:succinate dehydrogenase (quinone) activity"/>
    <property type="evidence" value="ECO:0007669"/>
    <property type="project" value="UniProtKB-EC"/>
</dbReference>
<dbReference type="Gene3D" id="1.10.1060.10">
    <property type="entry name" value="Alpha-helical ferredoxin"/>
    <property type="match status" value="1"/>
</dbReference>
<dbReference type="InterPro" id="IPR004489">
    <property type="entry name" value="Succ_DH/fum_Rdtase_Fe-S"/>
</dbReference>
<gene>
    <name evidence="17" type="ORF">MNB_ARC-1_361</name>
</gene>
<dbReference type="SUPFAM" id="SSF54292">
    <property type="entry name" value="2Fe-2S ferredoxin-like"/>
    <property type="match status" value="1"/>
</dbReference>
<dbReference type="AlphaFoldDB" id="A0A3B1E996"/>
<keyword evidence="11" id="KW-0408">Iron</keyword>
<dbReference type="PROSITE" id="PS51085">
    <property type="entry name" value="2FE2S_FER_2"/>
    <property type="match status" value="1"/>
</dbReference>
<comment type="cofactor">
    <cofactor evidence="1">
        <name>[3Fe-4S] cluster</name>
        <dbReference type="ChEBI" id="CHEBI:21137"/>
    </cofactor>
</comment>
<dbReference type="GO" id="GO:0051539">
    <property type="term" value="F:4 iron, 4 sulfur cluster binding"/>
    <property type="evidence" value="ECO:0007669"/>
    <property type="project" value="UniProtKB-KW"/>
</dbReference>
<dbReference type="InterPro" id="IPR025192">
    <property type="entry name" value="Succ_DH/fum_Rdtase_N"/>
</dbReference>
<evidence type="ECO:0000256" key="4">
    <source>
        <dbReference type="ARBA" id="ARBA00009433"/>
    </source>
</evidence>
<evidence type="ECO:0000313" key="17">
    <source>
        <dbReference type="EMBL" id="VAY87433.1"/>
    </source>
</evidence>
<keyword evidence="6" id="KW-0004">4Fe-4S</keyword>
<dbReference type="GO" id="GO:0009055">
    <property type="term" value="F:electron transfer activity"/>
    <property type="evidence" value="ECO:0007669"/>
    <property type="project" value="InterPro"/>
</dbReference>
<name>A0A3B1E996_9ZZZZ</name>
<dbReference type="CDD" id="cd00207">
    <property type="entry name" value="fer2"/>
    <property type="match status" value="1"/>
</dbReference>
<dbReference type="GO" id="GO:0046872">
    <property type="term" value="F:metal ion binding"/>
    <property type="evidence" value="ECO:0007669"/>
    <property type="project" value="UniProtKB-KW"/>
</dbReference>
<dbReference type="InterPro" id="IPR050573">
    <property type="entry name" value="SDH/FRD_Iron-Sulfur"/>
</dbReference>
<dbReference type="Pfam" id="PF13183">
    <property type="entry name" value="Fer4_8"/>
    <property type="match status" value="1"/>
</dbReference>
<evidence type="ECO:0000256" key="10">
    <source>
        <dbReference type="ARBA" id="ARBA00023002"/>
    </source>
</evidence>
<dbReference type="EMBL" id="UOYO01000026">
    <property type="protein sequence ID" value="VAY87433.1"/>
    <property type="molecule type" value="Genomic_DNA"/>
</dbReference>
<keyword evidence="8" id="KW-0001">2Fe-2S</keyword>
<feature type="domain" description="2Fe-2S ferredoxin-type" evidence="15">
    <location>
        <begin position="1"/>
        <end position="77"/>
    </location>
</feature>
<sequence>MLEISVCNKQYKIKQNIDNLLSVLWYIKENINNSLTFRSGCKSGVCGSCSVVVNGIETLSCQTVVQNNDIVEPLKNYNNIRGLVVDNSYQNALLIDTNSQLQLCNNDKVTSKDQSTIDKESSCILCNSCYSSCPVFSVNKNFIGPFALVRAYRYIEDKKESNKEIIINSIQENGVFDCTLCGNCNMVCPALIDIKGDILRLQNKSVQHGYSNPQMLGGFSPDWL</sequence>
<dbReference type="GO" id="GO:0051537">
    <property type="term" value="F:2 iron, 2 sulfur cluster binding"/>
    <property type="evidence" value="ECO:0007669"/>
    <property type="project" value="UniProtKB-KW"/>
</dbReference>
<comment type="cofactor">
    <cofactor evidence="14">
        <name>[2Fe-2S] cluster</name>
        <dbReference type="ChEBI" id="CHEBI:190135"/>
    </cofactor>
</comment>
<evidence type="ECO:0000259" key="16">
    <source>
        <dbReference type="PROSITE" id="PS51379"/>
    </source>
</evidence>
<dbReference type="GO" id="GO:0051538">
    <property type="term" value="F:3 iron, 4 sulfur cluster binding"/>
    <property type="evidence" value="ECO:0007669"/>
    <property type="project" value="UniProtKB-KW"/>
</dbReference>
<dbReference type="Pfam" id="PF13085">
    <property type="entry name" value="Fer2_3"/>
    <property type="match status" value="1"/>
</dbReference>
<dbReference type="InterPro" id="IPR001041">
    <property type="entry name" value="2Fe-2S_ferredoxin-type"/>
</dbReference>
<evidence type="ECO:0000256" key="14">
    <source>
        <dbReference type="ARBA" id="ARBA00034078"/>
    </source>
</evidence>
<dbReference type="InterPro" id="IPR006058">
    <property type="entry name" value="2Fe2S_fd_BS"/>
</dbReference>
<dbReference type="PANTHER" id="PTHR11921">
    <property type="entry name" value="SUCCINATE DEHYDROGENASE IRON-SULFUR PROTEIN"/>
    <property type="match status" value="1"/>
</dbReference>
<evidence type="ECO:0000256" key="7">
    <source>
        <dbReference type="ARBA" id="ARBA00022532"/>
    </source>
</evidence>
<evidence type="ECO:0000256" key="3">
    <source>
        <dbReference type="ARBA" id="ARBA00005163"/>
    </source>
</evidence>
<dbReference type="InterPro" id="IPR036010">
    <property type="entry name" value="2Fe-2S_ferredoxin-like_sf"/>
</dbReference>
<comment type="pathway">
    <text evidence="3">Carbohydrate metabolism; tricarboxylic acid cycle.</text>
</comment>
<dbReference type="InterPro" id="IPR017900">
    <property type="entry name" value="4Fe4S_Fe_S_CS"/>
</dbReference>
<dbReference type="InterPro" id="IPR012675">
    <property type="entry name" value="Beta-grasp_dom_sf"/>
</dbReference>
<evidence type="ECO:0000256" key="13">
    <source>
        <dbReference type="ARBA" id="ARBA00023291"/>
    </source>
</evidence>
<feature type="domain" description="4Fe-4S ferredoxin-type" evidence="16">
    <location>
        <begin position="113"/>
        <end position="143"/>
    </location>
</feature>
<dbReference type="EC" id="1.3.5.1" evidence="5"/>
<evidence type="ECO:0000256" key="2">
    <source>
        <dbReference type="ARBA" id="ARBA00001966"/>
    </source>
</evidence>